<dbReference type="Proteomes" id="UP001321804">
    <property type="component" value="Chromosome"/>
</dbReference>
<proteinExistence type="predicted"/>
<dbReference type="KEGG" id="xak:KIMC2_03020"/>
<evidence type="ECO:0000259" key="1">
    <source>
        <dbReference type="Pfam" id="PF14024"/>
    </source>
</evidence>
<evidence type="ECO:0000313" key="3">
    <source>
        <dbReference type="Proteomes" id="UP001321804"/>
    </source>
</evidence>
<dbReference type="AlphaFoldDB" id="A0AAU9D7U1"/>
<organism evidence="2 3">
    <name type="scientific">Xylocopilactobacillus apis</name>
    <dbReference type="NCBI Taxonomy" id="2932183"/>
    <lineage>
        <taxon>Bacteria</taxon>
        <taxon>Bacillati</taxon>
        <taxon>Bacillota</taxon>
        <taxon>Bacilli</taxon>
        <taxon>Lactobacillales</taxon>
        <taxon>Lactobacillaceae</taxon>
        <taxon>Xylocopilactobacillus</taxon>
    </lineage>
</organism>
<dbReference type="RefSeq" id="WP_317697273.1">
    <property type="nucleotide sequence ID" value="NZ_AP026801.1"/>
</dbReference>
<keyword evidence="3" id="KW-1185">Reference proteome</keyword>
<name>A0AAU9D7U1_9LACO</name>
<accession>A0AAU9D7U1</accession>
<protein>
    <recommendedName>
        <fullName evidence="1">DUF4240 domain-containing protein</fullName>
    </recommendedName>
</protein>
<feature type="domain" description="DUF4240" evidence="1">
    <location>
        <begin position="1"/>
        <end position="110"/>
    </location>
</feature>
<gene>
    <name evidence="2" type="ORF">KIMC2_03020</name>
</gene>
<sequence length="157" mass="18191">MTADEFWKIVDMLDWKYADKDDEKILKPAVTYLASCSDEDIFAFDEIMSKLLYDIDGDQWYAGDSGDVFLYERCIALVNGKQFYDQVKAGKQKLDPDMEFESLLTLPGSAWALKHGASPDDYRHFSKYSYESFSNVANWKHLNDKYSDSNREDTQLS</sequence>
<dbReference type="InterPro" id="IPR025334">
    <property type="entry name" value="DUF4240"/>
</dbReference>
<dbReference type="Pfam" id="PF14024">
    <property type="entry name" value="DUF4240"/>
    <property type="match status" value="1"/>
</dbReference>
<dbReference type="EMBL" id="AP026801">
    <property type="protein sequence ID" value="BDR55740.1"/>
    <property type="molecule type" value="Genomic_DNA"/>
</dbReference>
<reference evidence="2 3" key="1">
    <citation type="journal article" date="2023" name="Microbiol. Spectr.">
        <title>Symbiosis of Carpenter Bees with Uncharacterized Lactic Acid Bacteria Showing NAD Auxotrophy.</title>
        <authorList>
            <person name="Kawasaki S."/>
            <person name="Ozawa K."/>
            <person name="Mori T."/>
            <person name="Yamamoto A."/>
            <person name="Ito M."/>
            <person name="Ohkuma M."/>
            <person name="Sakamoto M."/>
            <person name="Matsutani M."/>
        </authorList>
    </citation>
    <scope>NUCLEOTIDE SEQUENCE [LARGE SCALE GENOMIC DNA]</scope>
    <source>
        <strain evidence="2 3">KimC2</strain>
    </source>
</reference>
<evidence type="ECO:0000313" key="2">
    <source>
        <dbReference type="EMBL" id="BDR55740.1"/>
    </source>
</evidence>